<evidence type="ECO:0000313" key="7">
    <source>
        <dbReference type="EMBL" id="CAB9515540.1"/>
    </source>
</evidence>
<keyword evidence="3" id="KW-0325">Glycoprotein</keyword>
<dbReference type="AlphaFoldDB" id="A0A9N8EBL0"/>
<dbReference type="PANTHER" id="PTHR36220:SF1">
    <property type="entry name" value="GAMMA TUBULIN COMPLEX COMPONENT C-TERMINAL DOMAIN-CONTAINING PROTEIN"/>
    <property type="match status" value="1"/>
</dbReference>
<dbReference type="Gene3D" id="2.130.10.130">
    <property type="entry name" value="Integrin alpha, N-terminal"/>
    <property type="match status" value="2"/>
</dbReference>
<evidence type="ECO:0000256" key="3">
    <source>
        <dbReference type="ARBA" id="ARBA00023180"/>
    </source>
</evidence>
<feature type="repeat" description="FG-GAP" evidence="4">
    <location>
        <begin position="194"/>
        <end position="250"/>
    </location>
</feature>
<name>A0A9N8EBL0_9STRA</name>
<accession>A0A9N8EBL0</accession>
<dbReference type="SUPFAM" id="SSF101898">
    <property type="entry name" value="NHL repeat"/>
    <property type="match status" value="1"/>
</dbReference>
<protein>
    <submittedName>
        <fullName evidence="7">PQQ</fullName>
    </submittedName>
</protein>
<reference evidence="7" key="1">
    <citation type="submission" date="2020-06" db="EMBL/GenBank/DDBJ databases">
        <authorList>
            <consortium name="Plant Systems Biology data submission"/>
        </authorList>
    </citation>
    <scope>NUCLEOTIDE SEQUENCE</scope>
    <source>
        <strain evidence="7">D6</strain>
    </source>
</reference>
<keyword evidence="6" id="KW-0472">Membrane</keyword>
<dbReference type="Pfam" id="PF14312">
    <property type="entry name" value="FG-GAP_2"/>
    <property type="match status" value="1"/>
</dbReference>
<evidence type="ECO:0000256" key="4">
    <source>
        <dbReference type="PROSITE-ProRule" id="PRU00803"/>
    </source>
</evidence>
<keyword evidence="2" id="KW-0677">Repeat</keyword>
<evidence type="ECO:0000256" key="5">
    <source>
        <dbReference type="SAM" id="MobiDB-lite"/>
    </source>
</evidence>
<sequence>MKSRAEMKLLHLPDGVAGGTHSIAVNCQGDLIAVGAPYSKDGENAGAAYILDTASGDVLYHLQQPCPQMEDNLGTSVAMSCDGTNVLVAGKKGFVGDKDQHSQGVVYLFGIQPSLRESAESLPAAELVQTFQNPEPEAFDEFGAAVAMDQAGETIAIASPNHNQNQGVVHVFTKNGALIKSFRPSSMINEIRARSAVHPGLSSQDQFFGSSMSLSADGTLLLIGAPGRGWRNPSPGGAYLFHVPTGQLLLSIPNPTAAHIAAVNMHHKKIHSPVVSGSPSNDHFAAAVDMSANGDIIVIGAMLPSSSHMPSVVVNRGTPHQRTGQVYVYNREGRLLDTLESPNAHDHFGMAVSINDRGDQLLVAAPHSSKSSANDSVMQGVAFLFDASGIPIYQFYNPVLEPETGNAPLQFGGAAVLSSTGKFAAISSAFHPVVQVACLNDNDDDDKCPAMWRHNQENRPVFVPITVQYSSDMCGVCPDGMNATKTGTTNQSFVAAALPEEAIIPVWNTTSSTVPVDGPPPQRFVVVLACLFGLAGGWMALLILFHLARTRLELWRKQRRGWNGTCASTSTEESGTQRPLECITCKVWGRSEDFSTEDNDDEGVFVVDLDNMTSVDLDSPRTPASPWQQFEHSPFEAFP</sequence>
<comment type="caution">
    <text evidence="7">The sequence shown here is derived from an EMBL/GenBank/DDBJ whole genome shotgun (WGS) entry which is preliminary data.</text>
</comment>
<feature type="transmembrane region" description="Helical" evidence="6">
    <location>
        <begin position="524"/>
        <end position="548"/>
    </location>
</feature>
<organism evidence="7 8">
    <name type="scientific">Seminavis robusta</name>
    <dbReference type="NCBI Taxonomy" id="568900"/>
    <lineage>
        <taxon>Eukaryota</taxon>
        <taxon>Sar</taxon>
        <taxon>Stramenopiles</taxon>
        <taxon>Ochrophyta</taxon>
        <taxon>Bacillariophyta</taxon>
        <taxon>Bacillariophyceae</taxon>
        <taxon>Bacillariophycidae</taxon>
        <taxon>Naviculales</taxon>
        <taxon>Naviculaceae</taxon>
        <taxon>Seminavis</taxon>
    </lineage>
</organism>
<dbReference type="Proteomes" id="UP001153069">
    <property type="component" value="Unassembled WGS sequence"/>
</dbReference>
<dbReference type="PROSITE" id="PS51470">
    <property type="entry name" value="FG_GAP"/>
    <property type="match status" value="1"/>
</dbReference>
<evidence type="ECO:0000256" key="1">
    <source>
        <dbReference type="ARBA" id="ARBA00022729"/>
    </source>
</evidence>
<feature type="region of interest" description="Disordered" evidence="5">
    <location>
        <begin position="617"/>
        <end position="639"/>
    </location>
</feature>
<dbReference type="InterPro" id="IPR013517">
    <property type="entry name" value="FG-GAP"/>
</dbReference>
<keyword evidence="8" id="KW-1185">Reference proteome</keyword>
<dbReference type="OrthoDB" id="49473at2759"/>
<proteinExistence type="predicted"/>
<evidence type="ECO:0000256" key="2">
    <source>
        <dbReference type="ARBA" id="ARBA00022737"/>
    </source>
</evidence>
<keyword evidence="6" id="KW-0812">Transmembrane</keyword>
<dbReference type="InterPro" id="IPR028994">
    <property type="entry name" value="Integrin_alpha_N"/>
</dbReference>
<gene>
    <name evidence="7" type="ORF">SEMRO_722_G192850.1</name>
</gene>
<dbReference type="EMBL" id="CAICTM010000721">
    <property type="protein sequence ID" value="CAB9515540.1"/>
    <property type="molecule type" value="Genomic_DNA"/>
</dbReference>
<evidence type="ECO:0000256" key="6">
    <source>
        <dbReference type="SAM" id="Phobius"/>
    </source>
</evidence>
<evidence type="ECO:0000313" key="8">
    <source>
        <dbReference type="Proteomes" id="UP001153069"/>
    </source>
</evidence>
<dbReference type="InterPro" id="IPR013519">
    <property type="entry name" value="Int_alpha_beta-p"/>
</dbReference>
<keyword evidence="6" id="KW-1133">Transmembrane helix</keyword>
<dbReference type="PANTHER" id="PTHR36220">
    <property type="entry name" value="UNNAMED PRODUCT"/>
    <property type="match status" value="1"/>
</dbReference>
<keyword evidence="1" id="KW-0732">Signal</keyword>